<dbReference type="RefSeq" id="WP_067713557.1">
    <property type="nucleotide sequence ID" value="NZ_LPVJ01000013.1"/>
</dbReference>
<feature type="domain" description="DNA methylase N-4/N-6" evidence="9">
    <location>
        <begin position="23"/>
        <end position="124"/>
    </location>
</feature>
<comment type="similarity">
    <text evidence="1">Belongs to the N(4)/N(6)-methyltransferase family. N(4) subfamily.</text>
</comment>
<dbReference type="Pfam" id="PF01555">
    <property type="entry name" value="N6_N4_Mtase"/>
    <property type="match status" value="1"/>
</dbReference>
<evidence type="ECO:0000256" key="2">
    <source>
        <dbReference type="ARBA" id="ARBA00022603"/>
    </source>
</evidence>
<dbReference type="OrthoDB" id="9800801at2"/>
<evidence type="ECO:0000256" key="4">
    <source>
        <dbReference type="ARBA" id="ARBA00022691"/>
    </source>
</evidence>
<evidence type="ECO:0000313" key="11">
    <source>
        <dbReference type="Proteomes" id="UP000053557"/>
    </source>
</evidence>
<dbReference type="GO" id="GO:0009307">
    <property type="term" value="P:DNA restriction-modification system"/>
    <property type="evidence" value="ECO:0007669"/>
    <property type="project" value="UniProtKB-KW"/>
</dbReference>
<dbReference type="GO" id="GO:0032259">
    <property type="term" value="P:methylation"/>
    <property type="evidence" value="ECO:0007669"/>
    <property type="project" value="UniProtKB-KW"/>
</dbReference>
<reference evidence="10 11" key="1">
    <citation type="submission" date="2015-12" db="EMBL/GenBank/DDBJ databases">
        <title>Draft genome sequence of Acidibacillus ferrooxidans ITV001, isolated from a chalcopyrite acid mine drainage site in Brazil.</title>
        <authorList>
            <person name="Dall'Agnol H."/>
            <person name="Nancucheo I."/>
            <person name="Johnson B."/>
            <person name="Oliveira R."/>
            <person name="Leite L."/>
            <person name="Pylro V."/>
            <person name="Nunes G.L."/>
            <person name="Tzotzos G."/>
            <person name="Fernandes G.R."/>
            <person name="Dutra J."/>
            <person name="Orellana S.C."/>
            <person name="Oliveira G."/>
        </authorList>
    </citation>
    <scope>NUCLEOTIDE SEQUENCE [LARGE SCALE GENOMIC DNA]</scope>
    <source>
        <strain evidence="11">ITV01</strain>
    </source>
</reference>
<dbReference type="PRINTS" id="PR00508">
    <property type="entry name" value="S21N4MTFRASE"/>
</dbReference>
<evidence type="ECO:0000256" key="5">
    <source>
        <dbReference type="ARBA" id="ARBA00022747"/>
    </source>
</evidence>
<comment type="caution">
    <text evidence="10">The sequence shown here is derived from an EMBL/GenBank/DDBJ whole genome shotgun (WGS) entry which is preliminary data.</text>
</comment>
<dbReference type="InterPro" id="IPR017985">
    <property type="entry name" value="MeTrfase_CN4_CS"/>
</dbReference>
<gene>
    <name evidence="10" type="ORF">ATW55_14635</name>
</gene>
<dbReference type="GO" id="GO:0008170">
    <property type="term" value="F:N-methyltransferase activity"/>
    <property type="evidence" value="ECO:0007669"/>
    <property type="project" value="InterPro"/>
</dbReference>
<protein>
    <recommendedName>
        <fullName evidence="8">Methyltransferase</fullName>
        <ecNumber evidence="8">2.1.1.-</ecNumber>
    </recommendedName>
</protein>
<dbReference type="InterPro" id="IPR002941">
    <property type="entry name" value="DNA_methylase_N4/N6"/>
</dbReference>
<dbReference type="AlphaFoldDB" id="A0A101XS54"/>
<keyword evidence="4" id="KW-0949">S-adenosyl-L-methionine</keyword>
<dbReference type="GO" id="GO:0003677">
    <property type="term" value="F:DNA binding"/>
    <property type="evidence" value="ECO:0007669"/>
    <property type="project" value="UniProtKB-KW"/>
</dbReference>
<dbReference type="InterPro" id="IPR001091">
    <property type="entry name" value="RM_Methyltransferase"/>
</dbReference>
<dbReference type="Gene3D" id="3.40.50.150">
    <property type="entry name" value="Vaccinia Virus protein VP39"/>
    <property type="match status" value="1"/>
</dbReference>
<accession>A0A101XS54</accession>
<name>A0A101XS54_9BACL</name>
<proteinExistence type="inferred from homology"/>
<keyword evidence="11" id="KW-1185">Reference proteome</keyword>
<dbReference type="REBASE" id="147141">
    <property type="entry name" value="M.AfeITV01ORF14635P"/>
</dbReference>
<dbReference type="GO" id="GO:0015667">
    <property type="term" value="F:site-specific DNA-methyltransferase (cytosine-N4-specific) activity"/>
    <property type="evidence" value="ECO:0007669"/>
    <property type="project" value="UniProtKB-EC"/>
</dbReference>
<keyword evidence="2" id="KW-0489">Methyltransferase</keyword>
<dbReference type="EMBL" id="LPVJ01000013">
    <property type="protein sequence ID" value="KUO96523.1"/>
    <property type="molecule type" value="Genomic_DNA"/>
</dbReference>
<evidence type="ECO:0000256" key="1">
    <source>
        <dbReference type="ARBA" id="ARBA00010203"/>
    </source>
</evidence>
<keyword evidence="6" id="KW-0238">DNA-binding</keyword>
<dbReference type="SUPFAM" id="SSF53335">
    <property type="entry name" value="S-adenosyl-L-methionine-dependent methyltransferases"/>
    <property type="match status" value="1"/>
</dbReference>
<evidence type="ECO:0000256" key="3">
    <source>
        <dbReference type="ARBA" id="ARBA00022679"/>
    </source>
</evidence>
<dbReference type="PROSITE" id="PS00093">
    <property type="entry name" value="N4_MTASE"/>
    <property type="match status" value="1"/>
</dbReference>
<keyword evidence="3" id="KW-0808">Transferase</keyword>
<dbReference type="EC" id="2.1.1.-" evidence="8"/>
<sequence>MSQLSLYQKDSTAGMSEINTCSIDLILTSPPYWDIIDYKNCNQLGQGLTYKHFMLILKNNIIECMRVLKEDGLAVFVVGDIRKEKNYSGKIGRPRIYPLHSDIIQIFVDMEFDFFQHFIWRKKGVKKGQLKGIIYGSVGSGSLRSMLFRHFFILIF</sequence>
<dbReference type="Proteomes" id="UP000053557">
    <property type="component" value="Unassembled WGS sequence"/>
</dbReference>
<evidence type="ECO:0000256" key="6">
    <source>
        <dbReference type="ARBA" id="ARBA00023125"/>
    </source>
</evidence>
<evidence type="ECO:0000256" key="7">
    <source>
        <dbReference type="ARBA" id="ARBA00049120"/>
    </source>
</evidence>
<evidence type="ECO:0000259" key="9">
    <source>
        <dbReference type="Pfam" id="PF01555"/>
    </source>
</evidence>
<dbReference type="InterPro" id="IPR029063">
    <property type="entry name" value="SAM-dependent_MTases_sf"/>
</dbReference>
<organism evidence="10 11">
    <name type="scientific">Ferroacidibacillus organovorans</name>
    <dbReference type="NCBI Taxonomy" id="1765683"/>
    <lineage>
        <taxon>Bacteria</taxon>
        <taxon>Bacillati</taxon>
        <taxon>Bacillota</taxon>
        <taxon>Bacilli</taxon>
        <taxon>Bacillales</taxon>
        <taxon>Alicyclobacillaceae</taxon>
        <taxon>Ferroacidibacillus</taxon>
    </lineage>
</organism>
<evidence type="ECO:0000256" key="8">
    <source>
        <dbReference type="RuleBase" id="RU362026"/>
    </source>
</evidence>
<comment type="catalytic activity">
    <reaction evidence="7">
        <text>a 2'-deoxycytidine in DNA + S-adenosyl-L-methionine = an N(4)-methyl-2'-deoxycytidine in DNA + S-adenosyl-L-homocysteine + H(+)</text>
        <dbReference type="Rhea" id="RHEA:16857"/>
        <dbReference type="Rhea" id="RHEA-COMP:11369"/>
        <dbReference type="Rhea" id="RHEA-COMP:13674"/>
        <dbReference type="ChEBI" id="CHEBI:15378"/>
        <dbReference type="ChEBI" id="CHEBI:57856"/>
        <dbReference type="ChEBI" id="CHEBI:59789"/>
        <dbReference type="ChEBI" id="CHEBI:85452"/>
        <dbReference type="ChEBI" id="CHEBI:137933"/>
        <dbReference type="EC" id="2.1.1.113"/>
    </reaction>
</comment>
<evidence type="ECO:0000313" key="10">
    <source>
        <dbReference type="EMBL" id="KUO96523.1"/>
    </source>
</evidence>
<keyword evidence="5" id="KW-0680">Restriction system</keyword>